<evidence type="ECO:0000313" key="2">
    <source>
        <dbReference type="EMBL" id="GEU72974.1"/>
    </source>
</evidence>
<feature type="compositionally biased region" description="Basic and acidic residues" evidence="1">
    <location>
        <begin position="19"/>
        <end position="50"/>
    </location>
</feature>
<dbReference type="EMBL" id="BKCJ010006599">
    <property type="protein sequence ID" value="GEU72974.1"/>
    <property type="molecule type" value="Genomic_DNA"/>
</dbReference>
<comment type="caution">
    <text evidence="2">The sequence shown here is derived from an EMBL/GenBank/DDBJ whole genome shotgun (WGS) entry which is preliminary data.</text>
</comment>
<feature type="compositionally biased region" description="Polar residues" evidence="1">
    <location>
        <begin position="61"/>
        <end position="71"/>
    </location>
</feature>
<proteinExistence type="predicted"/>
<protein>
    <submittedName>
        <fullName evidence="2">Uncharacterized protein</fullName>
    </submittedName>
</protein>
<evidence type="ECO:0000256" key="1">
    <source>
        <dbReference type="SAM" id="MobiDB-lite"/>
    </source>
</evidence>
<accession>A0A6L2MKQ0</accession>
<gene>
    <name evidence="2" type="ORF">Tci_044952</name>
</gene>
<sequence>MEKENDYMVVCGNSRTRKSGKDAESSKDSRSKEKKSLGTFKDASKSEHKSSSKYVHRKEPSNTIEESGMQQDQEFVTGTMMNNLLTRRLPKLTGSRNPNDLQLLILIRGGDSRRRYSTSVTKTKTAIYELKWIEDLVPELWSPVVVKYDKHAYFGTSHWGLKRQTFYRYASNLTVSKDVYSRRRIIAVTRLTSMKKYYYGHLEEIEVEDLQLGIESYQKKLNLTKPNTYRSDIRNKTTYTLHSDPHGIIYVDQSKRKRLMRTDELYKFSDGTLNDVRTALYDIATGLRIDYLLMRR</sequence>
<name>A0A6L2MKQ0_TANCI</name>
<dbReference type="AlphaFoldDB" id="A0A6L2MKQ0"/>
<organism evidence="2">
    <name type="scientific">Tanacetum cinerariifolium</name>
    <name type="common">Dalmatian daisy</name>
    <name type="synonym">Chrysanthemum cinerariifolium</name>
    <dbReference type="NCBI Taxonomy" id="118510"/>
    <lineage>
        <taxon>Eukaryota</taxon>
        <taxon>Viridiplantae</taxon>
        <taxon>Streptophyta</taxon>
        <taxon>Embryophyta</taxon>
        <taxon>Tracheophyta</taxon>
        <taxon>Spermatophyta</taxon>
        <taxon>Magnoliopsida</taxon>
        <taxon>eudicotyledons</taxon>
        <taxon>Gunneridae</taxon>
        <taxon>Pentapetalae</taxon>
        <taxon>asterids</taxon>
        <taxon>campanulids</taxon>
        <taxon>Asterales</taxon>
        <taxon>Asteraceae</taxon>
        <taxon>Asteroideae</taxon>
        <taxon>Anthemideae</taxon>
        <taxon>Anthemidinae</taxon>
        <taxon>Tanacetum</taxon>
    </lineage>
</organism>
<reference evidence="2" key="1">
    <citation type="journal article" date="2019" name="Sci. Rep.">
        <title>Draft genome of Tanacetum cinerariifolium, the natural source of mosquito coil.</title>
        <authorList>
            <person name="Yamashiro T."/>
            <person name="Shiraishi A."/>
            <person name="Satake H."/>
            <person name="Nakayama K."/>
        </authorList>
    </citation>
    <scope>NUCLEOTIDE SEQUENCE</scope>
</reference>
<feature type="region of interest" description="Disordered" evidence="1">
    <location>
        <begin position="1"/>
        <end position="71"/>
    </location>
</feature>